<comment type="caution">
    <text evidence="1">The sequence shown here is derived from an EMBL/GenBank/DDBJ whole genome shotgun (WGS) entry which is preliminary data.</text>
</comment>
<accession>A0AAV4ABZ5</accession>
<dbReference type="Proteomes" id="UP000735302">
    <property type="component" value="Unassembled WGS sequence"/>
</dbReference>
<keyword evidence="1" id="KW-0808">Transferase</keyword>
<reference evidence="1 2" key="1">
    <citation type="journal article" date="2021" name="Elife">
        <title>Chloroplast acquisition without the gene transfer in kleptoplastic sea slugs, Plakobranchus ocellatus.</title>
        <authorList>
            <person name="Maeda T."/>
            <person name="Takahashi S."/>
            <person name="Yoshida T."/>
            <person name="Shimamura S."/>
            <person name="Takaki Y."/>
            <person name="Nagai Y."/>
            <person name="Toyoda A."/>
            <person name="Suzuki Y."/>
            <person name="Arimoto A."/>
            <person name="Ishii H."/>
            <person name="Satoh N."/>
            <person name="Nishiyama T."/>
            <person name="Hasebe M."/>
            <person name="Maruyama T."/>
            <person name="Minagawa J."/>
            <person name="Obokata J."/>
            <person name="Shigenobu S."/>
        </authorList>
    </citation>
    <scope>NUCLEOTIDE SEQUENCE [LARGE SCALE GENOMIC DNA]</scope>
</reference>
<proteinExistence type="predicted"/>
<evidence type="ECO:0000313" key="2">
    <source>
        <dbReference type="Proteomes" id="UP000735302"/>
    </source>
</evidence>
<protein>
    <submittedName>
        <fullName evidence="1">Reverse transcriptase</fullName>
    </submittedName>
</protein>
<sequence>MVQKEFKPKKSRSLLIRKGKVDEATTFTVAEQQIPTISQEPVKSLGRCQVTQMLVESDDPEVKTVQPSLKTGRKWKVTEAVDEAN</sequence>
<evidence type="ECO:0000313" key="1">
    <source>
        <dbReference type="EMBL" id="GFO04171.1"/>
    </source>
</evidence>
<keyword evidence="1" id="KW-0695">RNA-directed DNA polymerase</keyword>
<dbReference type="GO" id="GO:0003964">
    <property type="term" value="F:RNA-directed DNA polymerase activity"/>
    <property type="evidence" value="ECO:0007669"/>
    <property type="project" value="UniProtKB-KW"/>
</dbReference>
<name>A0AAV4ABZ5_9GAST</name>
<keyword evidence="2" id="KW-1185">Reference proteome</keyword>
<organism evidence="1 2">
    <name type="scientific">Plakobranchus ocellatus</name>
    <dbReference type="NCBI Taxonomy" id="259542"/>
    <lineage>
        <taxon>Eukaryota</taxon>
        <taxon>Metazoa</taxon>
        <taxon>Spiralia</taxon>
        <taxon>Lophotrochozoa</taxon>
        <taxon>Mollusca</taxon>
        <taxon>Gastropoda</taxon>
        <taxon>Heterobranchia</taxon>
        <taxon>Euthyneura</taxon>
        <taxon>Panpulmonata</taxon>
        <taxon>Sacoglossa</taxon>
        <taxon>Placobranchoidea</taxon>
        <taxon>Plakobranchidae</taxon>
        <taxon>Plakobranchus</taxon>
    </lineage>
</organism>
<gene>
    <name evidence="1" type="ORF">PoB_003067600</name>
</gene>
<keyword evidence="1" id="KW-0548">Nucleotidyltransferase</keyword>
<dbReference type="EMBL" id="BLXT01003737">
    <property type="protein sequence ID" value="GFO04171.1"/>
    <property type="molecule type" value="Genomic_DNA"/>
</dbReference>
<dbReference type="AlphaFoldDB" id="A0AAV4ABZ5"/>